<comment type="similarity">
    <text evidence="1 3">Belongs to the SH3BP5 family.</text>
</comment>
<dbReference type="GO" id="GO:0004860">
    <property type="term" value="F:protein kinase inhibitor activity"/>
    <property type="evidence" value="ECO:0007669"/>
    <property type="project" value="TreeGrafter"/>
</dbReference>
<feature type="region of interest" description="Disordered" evidence="4">
    <location>
        <begin position="90"/>
        <end position="109"/>
    </location>
</feature>
<keyword evidence="3" id="KW-0344">Guanine-nucleotide releasing factor</keyword>
<dbReference type="Pfam" id="PF05276">
    <property type="entry name" value="SH3BP5"/>
    <property type="match status" value="1"/>
</dbReference>
<gene>
    <name evidence="5" type="ORF">J1605_010527</name>
</gene>
<keyword evidence="2 3" id="KW-0175">Coiled coil</keyword>
<dbReference type="GO" id="GO:0005085">
    <property type="term" value="F:guanyl-nucleotide exchange factor activity"/>
    <property type="evidence" value="ECO:0007669"/>
    <property type="project" value="UniProtKB-UniRule"/>
</dbReference>
<dbReference type="GO" id="GO:0005737">
    <property type="term" value="C:cytoplasm"/>
    <property type="evidence" value="ECO:0007669"/>
    <property type="project" value="UniProtKB-SubCell"/>
</dbReference>
<evidence type="ECO:0000256" key="4">
    <source>
        <dbReference type="SAM" id="MobiDB-lite"/>
    </source>
</evidence>
<dbReference type="InterPro" id="IPR007940">
    <property type="entry name" value="SH3BP5"/>
</dbReference>
<reference evidence="5 6" key="1">
    <citation type="submission" date="2022-11" db="EMBL/GenBank/DDBJ databases">
        <title>Whole genome sequence of Eschrichtius robustus ER-17-0199.</title>
        <authorList>
            <person name="Bruniche-Olsen A."/>
            <person name="Black A.N."/>
            <person name="Fields C.J."/>
            <person name="Walden K."/>
            <person name="Dewoody J.A."/>
        </authorList>
    </citation>
    <scope>NUCLEOTIDE SEQUENCE [LARGE SCALE GENOMIC DNA]</scope>
    <source>
        <strain evidence="5">ER-17-0199</strain>
        <tissue evidence="5">Blubber</tissue>
    </source>
</reference>
<evidence type="ECO:0000256" key="1">
    <source>
        <dbReference type="ARBA" id="ARBA00007796"/>
    </source>
</evidence>
<proteinExistence type="inferred from homology"/>
<evidence type="ECO:0000256" key="2">
    <source>
        <dbReference type="ARBA" id="ARBA00023054"/>
    </source>
</evidence>
<keyword evidence="6" id="KW-1185">Reference proteome</keyword>
<evidence type="ECO:0000313" key="6">
    <source>
        <dbReference type="Proteomes" id="UP001159641"/>
    </source>
</evidence>
<comment type="subunit">
    <text evidence="3">Interacts with GDP-bound and nucleotide-free forms of RAB11A.</text>
</comment>
<evidence type="ECO:0000256" key="3">
    <source>
        <dbReference type="RuleBase" id="RU369054"/>
    </source>
</evidence>
<dbReference type="AlphaFoldDB" id="A0AB34GU98"/>
<comment type="caution">
    <text evidence="5">The sequence shown here is derived from an EMBL/GenBank/DDBJ whole genome shotgun (WGS) entry which is preliminary data.</text>
</comment>
<dbReference type="PANTHER" id="PTHR19423">
    <property type="entry name" value="SH3 DOMAIN-BINDING PROTEIN 5"/>
    <property type="match status" value="1"/>
</dbReference>
<sequence>MKTFNQSTDDINRRETELEDICHKFRSVLVEATVKLDNVVKKIRKAVEDPKPYREVRRVARLAQLEALRTTQETIPLAEQCLLEDDKRQLDSASQEMLSQPRRGSWRRS</sequence>
<protein>
    <recommendedName>
        <fullName evidence="3">SH3 domain-binding protein 5</fullName>
        <shortName evidence="3">SH3BP-5</shortName>
    </recommendedName>
</protein>
<dbReference type="PANTHER" id="PTHR19423:SF1">
    <property type="entry name" value="SH3 DOMAIN-BINDING PROTEIN 5"/>
    <property type="match status" value="1"/>
</dbReference>
<name>A0AB34GU98_ESCRO</name>
<comment type="domain">
    <text evidence="3">The N-terminal half of the protein mediates interaction with RAB11A and functions as guanine nucleotide exchange factor. Four long alpha-helices (interrupted by a central kink) assemble into coiled coils, giving rise to a 'V' shape.</text>
</comment>
<comment type="subcellular location">
    <subcellularLocation>
        <location evidence="3">Cytoplasm</location>
    </subcellularLocation>
    <text evidence="3">Colocalizes with RAB11A on cytoplasmic vesicle membranes.</text>
</comment>
<accession>A0AB34GU98</accession>
<organism evidence="5 6">
    <name type="scientific">Eschrichtius robustus</name>
    <name type="common">California gray whale</name>
    <name type="synonym">Eschrichtius gibbosus</name>
    <dbReference type="NCBI Taxonomy" id="9764"/>
    <lineage>
        <taxon>Eukaryota</taxon>
        <taxon>Metazoa</taxon>
        <taxon>Chordata</taxon>
        <taxon>Craniata</taxon>
        <taxon>Vertebrata</taxon>
        <taxon>Euteleostomi</taxon>
        <taxon>Mammalia</taxon>
        <taxon>Eutheria</taxon>
        <taxon>Laurasiatheria</taxon>
        <taxon>Artiodactyla</taxon>
        <taxon>Whippomorpha</taxon>
        <taxon>Cetacea</taxon>
        <taxon>Mysticeti</taxon>
        <taxon>Eschrichtiidae</taxon>
        <taxon>Eschrichtius</taxon>
    </lineage>
</organism>
<dbReference type="EMBL" id="JAIQCJ010002136">
    <property type="protein sequence ID" value="KAJ8782014.1"/>
    <property type="molecule type" value="Genomic_DNA"/>
</dbReference>
<evidence type="ECO:0000313" key="5">
    <source>
        <dbReference type="EMBL" id="KAJ8782014.1"/>
    </source>
</evidence>
<keyword evidence="3" id="KW-0963">Cytoplasm</keyword>
<dbReference type="GO" id="GO:0035556">
    <property type="term" value="P:intracellular signal transduction"/>
    <property type="evidence" value="ECO:0007669"/>
    <property type="project" value="UniProtKB-UniRule"/>
</dbReference>
<dbReference type="Proteomes" id="UP001159641">
    <property type="component" value="Unassembled WGS sequence"/>
</dbReference>
<comment type="function">
    <text evidence="3">Functions as guanine nucleotide exchange factor (GEF) for RAB11A.</text>
</comment>
<dbReference type="GO" id="GO:0017124">
    <property type="term" value="F:SH3 domain binding"/>
    <property type="evidence" value="ECO:0007669"/>
    <property type="project" value="UniProtKB-UniRule"/>
</dbReference>